<feature type="domain" description="Adaptor protein ClpS core" evidence="2">
    <location>
        <begin position="21"/>
        <end position="99"/>
    </location>
</feature>
<dbReference type="NCBIfam" id="NF000672">
    <property type="entry name" value="PRK00033.1-5"/>
    <property type="match status" value="1"/>
</dbReference>
<name>A0A4U8YS07_9BACT</name>
<dbReference type="HAMAP" id="MF_00302">
    <property type="entry name" value="ClpS"/>
    <property type="match status" value="1"/>
</dbReference>
<dbReference type="AlphaFoldDB" id="A0A4U8YS07"/>
<dbReference type="SUPFAM" id="SSF54736">
    <property type="entry name" value="ClpS-like"/>
    <property type="match status" value="1"/>
</dbReference>
<evidence type="ECO:0000256" key="1">
    <source>
        <dbReference type="HAMAP-Rule" id="MF_00302"/>
    </source>
</evidence>
<accession>A0A4U8YS07</accession>
<gene>
    <name evidence="1" type="primary">clpS</name>
    <name evidence="3" type="ORF">MSL71_48510</name>
</gene>
<dbReference type="InterPro" id="IPR014719">
    <property type="entry name" value="Ribosomal_bL12_C/ClpS-like"/>
</dbReference>
<dbReference type="Gene3D" id="3.30.1390.10">
    <property type="match status" value="1"/>
</dbReference>
<evidence type="ECO:0000313" key="4">
    <source>
        <dbReference type="Proteomes" id="UP000507962"/>
    </source>
</evidence>
<dbReference type="EMBL" id="CAADHO010000014">
    <property type="protein sequence ID" value="VFQ47165.1"/>
    <property type="molecule type" value="Genomic_DNA"/>
</dbReference>
<dbReference type="GO" id="GO:0030163">
    <property type="term" value="P:protein catabolic process"/>
    <property type="evidence" value="ECO:0007669"/>
    <property type="project" value="InterPro"/>
</dbReference>
<evidence type="ECO:0000313" key="3">
    <source>
        <dbReference type="EMBL" id="VFQ47165.1"/>
    </source>
</evidence>
<dbReference type="InterPro" id="IPR022935">
    <property type="entry name" value="ClpS"/>
</dbReference>
<dbReference type="PANTHER" id="PTHR33473">
    <property type="entry name" value="ATP-DEPENDENT CLP PROTEASE ADAPTER PROTEIN CLPS1, CHLOROPLASTIC"/>
    <property type="match status" value="1"/>
</dbReference>
<dbReference type="InterPro" id="IPR003769">
    <property type="entry name" value="ClpS_core"/>
</dbReference>
<dbReference type="RefSeq" id="WP_180146447.1">
    <property type="nucleotide sequence ID" value="NZ_CAADHO010000014.1"/>
</dbReference>
<reference evidence="3 4" key="1">
    <citation type="submission" date="2019-03" db="EMBL/GenBank/DDBJ databases">
        <authorList>
            <person name="Nijsse B."/>
        </authorList>
    </citation>
    <scope>NUCLEOTIDE SEQUENCE [LARGE SCALE GENOMIC DNA]</scope>
    <source>
        <strain evidence="3">Desulfoluna butyratoxydans MSL71</strain>
    </source>
</reference>
<dbReference type="Proteomes" id="UP000507962">
    <property type="component" value="Unassembled WGS sequence"/>
</dbReference>
<dbReference type="PANTHER" id="PTHR33473:SF19">
    <property type="entry name" value="ATP-DEPENDENT CLP PROTEASE ADAPTER PROTEIN CLPS"/>
    <property type="match status" value="1"/>
</dbReference>
<protein>
    <recommendedName>
        <fullName evidence="1">ATP-dependent Clp protease adapter protein ClpS</fullName>
    </recommendedName>
</protein>
<dbReference type="GO" id="GO:0006508">
    <property type="term" value="P:proteolysis"/>
    <property type="evidence" value="ECO:0007669"/>
    <property type="project" value="UniProtKB-UniRule"/>
</dbReference>
<keyword evidence="4" id="KW-1185">Reference proteome</keyword>
<organism evidence="3 4">
    <name type="scientific">Desulfoluna butyratoxydans</name>
    <dbReference type="NCBI Taxonomy" id="231438"/>
    <lineage>
        <taxon>Bacteria</taxon>
        <taxon>Pseudomonadati</taxon>
        <taxon>Thermodesulfobacteriota</taxon>
        <taxon>Desulfobacteria</taxon>
        <taxon>Desulfobacterales</taxon>
        <taxon>Desulfolunaceae</taxon>
        <taxon>Desulfoluna</taxon>
    </lineage>
</organism>
<dbReference type="FunFam" id="3.30.1390.10:FF:000002">
    <property type="entry name" value="ATP-dependent Clp protease adapter protein ClpS"/>
    <property type="match status" value="1"/>
</dbReference>
<comment type="function">
    <text evidence="1">Involved in the modulation of the specificity of the ClpAP-mediated ATP-dependent protein degradation.</text>
</comment>
<dbReference type="Pfam" id="PF02617">
    <property type="entry name" value="ClpS"/>
    <property type="match status" value="1"/>
</dbReference>
<comment type="similarity">
    <text evidence="1">Belongs to the ClpS family.</text>
</comment>
<evidence type="ECO:0000259" key="2">
    <source>
        <dbReference type="Pfam" id="PF02617"/>
    </source>
</evidence>
<sequence length="106" mass="12365">MAENHPDLHEELDVDRDTRLNEPPMYRVFLVNDDYTPMDFVVDILMTVFRKSQEQATEIMLHVHHQGKGLCGIYTYEVAETKVDTVHELAEENGYPLRSVMENNDL</sequence>
<proteinExistence type="inferred from homology"/>
<comment type="subunit">
    <text evidence="1">Binds to the N-terminal domain of the chaperone ClpA.</text>
</comment>